<dbReference type="WBParaSite" id="SCUD_0000695101-mRNA-1">
    <property type="protein sequence ID" value="SCUD_0000695101-mRNA-1"/>
    <property type="gene ID" value="SCUD_0000695101"/>
</dbReference>
<protein>
    <submittedName>
        <fullName evidence="2 4">Uncharacterized protein</fullName>
    </submittedName>
</protein>
<evidence type="ECO:0000313" key="2">
    <source>
        <dbReference type="EMBL" id="VDP24256.1"/>
    </source>
</evidence>
<feature type="region of interest" description="Disordered" evidence="1">
    <location>
        <begin position="19"/>
        <end position="50"/>
    </location>
</feature>
<dbReference type="AlphaFoldDB" id="A0A183JW56"/>
<organism evidence="4">
    <name type="scientific">Schistosoma curassoni</name>
    <dbReference type="NCBI Taxonomy" id="6186"/>
    <lineage>
        <taxon>Eukaryota</taxon>
        <taxon>Metazoa</taxon>
        <taxon>Spiralia</taxon>
        <taxon>Lophotrochozoa</taxon>
        <taxon>Platyhelminthes</taxon>
        <taxon>Trematoda</taxon>
        <taxon>Digenea</taxon>
        <taxon>Strigeidida</taxon>
        <taxon>Schistosomatoidea</taxon>
        <taxon>Schistosomatidae</taxon>
        <taxon>Schistosoma</taxon>
    </lineage>
</organism>
<dbReference type="Proteomes" id="UP000279833">
    <property type="component" value="Unassembled WGS sequence"/>
</dbReference>
<gene>
    <name evidence="2" type="ORF">SCUD_LOCUS6951</name>
</gene>
<proteinExistence type="predicted"/>
<accession>A0A183JW56</accession>
<evidence type="ECO:0000256" key="1">
    <source>
        <dbReference type="SAM" id="MobiDB-lite"/>
    </source>
</evidence>
<evidence type="ECO:0000313" key="3">
    <source>
        <dbReference type="Proteomes" id="UP000279833"/>
    </source>
</evidence>
<reference evidence="4" key="1">
    <citation type="submission" date="2016-06" db="UniProtKB">
        <authorList>
            <consortium name="WormBaseParasite"/>
        </authorList>
    </citation>
    <scope>IDENTIFICATION</scope>
</reference>
<dbReference type="EMBL" id="UZAK01032213">
    <property type="protein sequence ID" value="VDP24256.1"/>
    <property type="molecule type" value="Genomic_DNA"/>
</dbReference>
<evidence type="ECO:0000313" key="4">
    <source>
        <dbReference type="WBParaSite" id="SCUD_0000695101-mRNA-1"/>
    </source>
</evidence>
<sequence>MIKCNQEIEMRKLRLQSLDIEQQSNQHHHHHHHQQQHHHHQQQQQQQQANKHNYIELIRLKCVYIFIYLLISSI</sequence>
<keyword evidence="3" id="KW-1185">Reference proteome</keyword>
<feature type="compositionally biased region" description="Basic residues" evidence="1">
    <location>
        <begin position="26"/>
        <end position="41"/>
    </location>
</feature>
<name>A0A183JW56_9TREM</name>
<reference evidence="2 3" key="2">
    <citation type="submission" date="2018-11" db="EMBL/GenBank/DDBJ databases">
        <authorList>
            <consortium name="Pathogen Informatics"/>
        </authorList>
    </citation>
    <scope>NUCLEOTIDE SEQUENCE [LARGE SCALE GENOMIC DNA]</scope>
    <source>
        <strain evidence="2">Dakar</strain>
        <strain evidence="3">Dakar, Senegal</strain>
    </source>
</reference>